<dbReference type="GO" id="GO:0016973">
    <property type="term" value="P:poly(A)+ mRNA export from nucleus"/>
    <property type="evidence" value="ECO:0007669"/>
    <property type="project" value="TreeGrafter"/>
</dbReference>
<dbReference type="InterPro" id="IPR015943">
    <property type="entry name" value="WD40/YVTN_repeat-like_dom_sf"/>
</dbReference>
<evidence type="ECO:0000256" key="2">
    <source>
        <dbReference type="ARBA" id="ARBA00005569"/>
    </source>
</evidence>
<dbReference type="GO" id="GO:0031080">
    <property type="term" value="C:nuclear pore outer ring"/>
    <property type="evidence" value="ECO:0007669"/>
    <property type="project" value="TreeGrafter"/>
</dbReference>
<reference evidence="5" key="1">
    <citation type="submission" date="2014-05" db="EMBL/GenBank/DDBJ databases">
        <title>The transcriptome of the halophilic microalga Tetraselmis sp. GSL018 isolated from the Great Salt Lake, Utah.</title>
        <authorList>
            <person name="Jinkerson R.E."/>
            <person name="D'Adamo S."/>
            <person name="Posewitz M.C."/>
        </authorList>
    </citation>
    <scope>NUCLEOTIDE SEQUENCE</scope>
    <source>
        <strain evidence="5">GSL018</strain>
    </source>
</reference>
<name>A0A061QY20_9CHLO</name>
<dbReference type="GO" id="GO:0000972">
    <property type="term" value="P:transcription-dependent tethering of RNA polymerase II gene DNA at nuclear periphery"/>
    <property type="evidence" value="ECO:0007669"/>
    <property type="project" value="TreeGrafter"/>
</dbReference>
<sequence length="1153" mass="122220">MWNDTPKLLGALPDRVKEAVGEVRSPKGGVDGSSGLCWTASVNSLLIWRHIRGRSALVTSLGIPQGCSTEGTIFVEFVCQSSGVVSVVAVVTDGSCLVVWPDSTKPFDRSVQQLEGKGPTALAAAPLSSATGTAGGVLAVVGFKDGSLQRVEVPPGGATARSKLLQAPESAKGQQGVLGRLSSTVRAAYAETFYAASGLQAAPSGAEVVALRLPGWRLPGTPDMQRELLVLTADSLELWKLLPQDPRTEAAERCAASHRLDSLMHRSSAGLRPGRPLGLAALQGPGSVALLVGGTDTPSGGGMQCALMRLRLGPGASPSLEDAWVVPGPAAQPTAGAPGKGYQLLPGSASALPALVVEPAGAMWVVGEGAGRAAEATPLAGDGSVLGCAVSADKASWLLLDPKQGVLLVRIVASCQEDSNRAASALSRPAHMGQSMKNQIYSELDNALSQVSGGQQPKALGYTLDKLGAFTGSGASNVVAQYSTDLIDRLPKHWSAESPADAAESAASVSTALQLEHKIARHSDLLDVLEADGCLDCMEGTALRIVLQNAEKCAALHAIRELDNRLPHRLKRGQKDELRSFAESCGWAEPGKAGGRSSEAIADAARRAGVTADHVKSFLLYHGEQPLHEAIAEAGGSLKGTSELFSQREPSEVFYARATAAVPLLFEAMADILQAGLRVTHQKACLAAVRQLLETAEVALLRAASAREDLQRRFPRACAVARGAIPASVPWSSGDAIRRGLHALLECCLERRPPIRPQRNADYAAEIRTLLFSTADKLLSAFAEAEAALMPAYGSSEEASSEPVAGEYAAAKQQALQALLEEAKWEAEHKSVGYMELASMREVERLARHHCSYPQLVDICEMAGDVAKLHWLMESCGPPGEFCSYVMQRLVGEGREAELLQLPRHFDDVMLEFLGELPALRWKHEIRMRLYEGAASTLGQLAAEPAPSLAEKRRLLSLEHLCHLATASTGLAGDLSDDQVQAANGTFAELALLDVQRAVGMEDTDRPLEKAALVSAAVSAGEEDARKYPLALVVFALSGEDFMLAHEDQMKFVWLKIASATDWPEVMAARSTATDDEWAAVLDSTPLVRALRDAYYQYGLEAQIPADNLKEWLSSEPRLDDGDRQAALIALDYAISGVGAGDNFSTGEDAMEH</sequence>
<comment type="similarity">
    <text evidence="2">Belongs to the nucleoporin Nup133 family.</text>
</comment>
<dbReference type="AlphaFoldDB" id="A0A061QY20"/>
<evidence type="ECO:0000256" key="1">
    <source>
        <dbReference type="ARBA" id="ARBA00004123"/>
    </source>
</evidence>
<gene>
    <name evidence="5" type="primary">NUP133</name>
    <name evidence="5" type="ORF">TSPGSL018_21264</name>
</gene>
<evidence type="ECO:0000256" key="4">
    <source>
        <dbReference type="ARBA" id="ARBA00023242"/>
    </source>
</evidence>
<keyword evidence="4" id="KW-0539">Nucleus</keyword>
<keyword evidence="3" id="KW-0813">Transport</keyword>
<dbReference type="Gene3D" id="2.130.10.10">
    <property type="entry name" value="YVTN repeat-like/Quinoprotein amine dehydrogenase"/>
    <property type="match status" value="1"/>
</dbReference>
<dbReference type="SUPFAM" id="SSF117289">
    <property type="entry name" value="Nucleoporin domain"/>
    <property type="match status" value="1"/>
</dbReference>
<dbReference type="Gene3D" id="1.20.58.1380">
    <property type="match status" value="1"/>
</dbReference>
<dbReference type="PANTHER" id="PTHR13405">
    <property type="entry name" value="NUCLEAR PORE COMPLEX PROTEIN NUP133"/>
    <property type="match status" value="1"/>
</dbReference>
<dbReference type="GO" id="GO:0006606">
    <property type="term" value="P:protein import into nucleus"/>
    <property type="evidence" value="ECO:0007669"/>
    <property type="project" value="TreeGrafter"/>
</dbReference>
<dbReference type="GO" id="GO:0017056">
    <property type="term" value="F:structural constituent of nuclear pore"/>
    <property type="evidence" value="ECO:0007669"/>
    <property type="project" value="InterPro"/>
</dbReference>
<dbReference type="PANTHER" id="PTHR13405:SF11">
    <property type="entry name" value="NUCLEAR PORE COMPLEX PROTEIN NUP133"/>
    <property type="match status" value="1"/>
</dbReference>
<evidence type="ECO:0000313" key="5">
    <source>
        <dbReference type="EMBL" id="JAC63186.1"/>
    </source>
</evidence>
<proteinExistence type="inferred from homology"/>
<protein>
    <submittedName>
        <fullName evidence="5">Nuclear pore complex protein Nup133</fullName>
    </submittedName>
</protein>
<accession>A0A061QY20</accession>
<dbReference type="EMBL" id="GBEZ01023725">
    <property type="protein sequence ID" value="JAC63186.1"/>
    <property type="molecule type" value="Transcribed_RNA"/>
</dbReference>
<evidence type="ECO:0000256" key="3">
    <source>
        <dbReference type="ARBA" id="ARBA00022448"/>
    </source>
</evidence>
<comment type="subcellular location">
    <subcellularLocation>
        <location evidence="1">Nucleus</location>
    </subcellularLocation>
</comment>
<dbReference type="InterPro" id="IPR037624">
    <property type="entry name" value="Nup133-like"/>
</dbReference>
<organism evidence="5">
    <name type="scientific">Tetraselmis sp. GSL018</name>
    <dbReference type="NCBI Taxonomy" id="582737"/>
    <lineage>
        <taxon>Eukaryota</taxon>
        <taxon>Viridiplantae</taxon>
        <taxon>Chlorophyta</taxon>
        <taxon>core chlorophytes</taxon>
        <taxon>Chlorodendrophyceae</taxon>
        <taxon>Chlorodendrales</taxon>
        <taxon>Chlorodendraceae</taxon>
        <taxon>Tetraselmis</taxon>
    </lineage>
</organism>